<dbReference type="EMBL" id="JAYMYQ010000010">
    <property type="protein sequence ID" value="KAK7307891.1"/>
    <property type="molecule type" value="Genomic_DNA"/>
</dbReference>
<evidence type="ECO:0000313" key="1">
    <source>
        <dbReference type="EMBL" id="KAK7307891.1"/>
    </source>
</evidence>
<accession>A0AAN9K118</accession>
<proteinExistence type="predicted"/>
<protein>
    <submittedName>
        <fullName evidence="1">Uncharacterized protein</fullName>
    </submittedName>
</protein>
<keyword evidence="2" id="KW-1185">Reference proteome</keyword>
<dbReference type="Proteomes" id="UP001367508">
    <property type="component" value="Unassembled WGS sequence"/>
</dbReference>
<evidence type="ECO:0000313" key="2">
    <source>
        <dbReference type="Proteomes" id="UP001367508"/>
    </source>
</evidence>
<dbReference type="AlphaFoldDB" id="A0AAN9K118"/>
<name>A0AAN9K118_CANGL</name>
<sequence>MVMWKVMVFNDEVEAYMKKQKITSNQPQPYTCPLQLFQPSFCASVQYDHLVPCSSRDTSHPPQSMLFLPEIVTALPPIITPLNS</sequence>
<reference evidence="1 2" key="1">
    <citation type="submission" date="2024-01" db="EMBL/GenBank/DDBJ databases">
        <title>The genomes of 5 underutilized Papilionoideae crops provide insights into root nodulation and disease resistanc.</title>
        <authorList>
            <person name="Jiang F."/>
        </authorList>
    </citation>
    <scope>NUCLEOTIDE SEQUENCE [LARGE SCALE GENOMIC DNA]</scope>
    <source>
        <strain evidence="1">LVBAO_FW01</strain>
        <tissue evidence="1">Leaves</tissue>
    </source>
</reference>
<gene>
    <name evidence="1" type="ORF">VNO77_41341</name>
</gene>
<comment type="caution">
    <text evidence="1">The sequence shown here is derived from an EMBL/GenBank/DDBJ whole genome shotgun (WGS) entry which is preliminary data.</text>
</comment>
<organism evidence="1 2">
    <name type="scientific">Canavalia gladiata</name>
    <name type="common">Sword bean</name>
    <name type="synonym">Dolichos gladiatus</name>
    <dbReference type="NCBI Taxonomy" id="3824"/>
    <lineage>
        <taxon>Eukaryota</taxon>
        <taxon>Viridiplantae</taxon>
        <taxon>Streptophyta</taxon>
        <taxon>Embryophyta</taxon>
        <taxon>Tracheophyta</taxon>
        <taxon>Spermatophyta</taxon>
        <taxon>Magnoliopsida</taxon>
        <taxon>eudicotyledons</taxon>
        <taxon>Gunneridae</taxon>
        <taxon>Pentapetalae</taxon>
        <taxon>rosids</taxon>
        <taxon>fabids</taxon>
        <taxon>Fabales</taxon>
        <taxon>Fabaceae</taxon>
        <taxon>Papilionoideae</taxon>
        <taxon>50 kb inversion clade</taxon>
        <taxon>NPAAA clade</taxon>
        <taxon>indigoferoid/millettioid clade</taxon>
        <taxon>Phaseoleae</taxon>
        <taxon>Canavalia</taxon>
    </lineage>
</organism>